<feature type="domain" description="C3H1-type" evidence="6">
    <location>
        <begin position="71"/>
        <end position="99"/>
    </location>
</feature>
<dbReference type="SUPFAM" id="SSF90229">
    <property type="entry name" value="CCCH zinc finger"/>
    <property type="match status" value="1"/>
</dbReference>
<feature type="region of interest" description="Disordered" evidence="5">
    <location>
        <begin position="98"/>
        <end position="133"/>
    </location>
</feature>
<comment type="caution">
    <text evidence="7">The sequence shown here is derived from an EMBL/GenBank/DDBJ whole genome shotgun (WGS) entry which is preliminary data.</text>
</comment>
<reference evidence="7" key="1">
    <citation type="submission" date="2023-03" db="EMBL/GenBank/DDBJ databases">
        <authorList>
            <person name="Steffen K."/>
            <person name="Cardenas P."/>
        </authorList>
    </citation>
    <scope>NUCLEOTIDE SEQUENCE</scope>
</reference>
<evidence type="ECO:0000256" key="3">
    <source>
        <dbReference type="ARBA" id="ARBA00022833"/>
    </source>
</evidence>
<feature type="zinc finger region" description="C3H1-type" evidence="4">
    <location>
        <begin position="71"/>
        <end position="99"/>
    </location>
</feature>
<evidence type="ECO:0000313" key="8">
    <source>
        <dbReference type="Proteomes" id="UP001174909"/>
    </source>
</evidence>
<evidence type="ECO:0000256" key="2">
    <source>
        <dbReference type="ARBA" id="ARBA00022771"/>
    </source>
</evidence>
<evidence type="ECO:0000313" key="7">
    <source>
        <dbReference type="EMBL" id="CAI8025370.1"/>
    </source>
</evidence>
<dbReference type="Proteomes" id="UP001174909">
    <property type="component" value="Unassembled WGS sequence"/>
</dbReference>
<dbReference type="EMBL" id="CASHTH010002143">
    <property type="protein sequence ID" value="CAI8025370.1"/>
    <property type="molecule type" value="Genomic_DNA"/>
</dbReference>
<evidence type="ECO:0000256" key="5">
    <source>
        <dbReference type="SAM" id="MobiDB-lite"/>
    </source>
</evidence>
<feature type="compositionally biased region" description="Basic and acidic residues" evidence="5">
    <location>
        <begin position="98"/>
        <end position="124"/>
    </location>
</feature>
<keyword evidence="1 4" id="KW-0479">Metal-binding</keyword>
<dbReference type="SMART" id="SM00356">
    <property type="entry name" value="ZnF_C3H1"/>
    <property type="match status" value="1"/>
</dbReference>
<organism evidence="7 8">
    <name type="scientific">Geodia barretti</name>
    <name type="common">Barrett's horny sponge</name>
    <dbReference type="NCBI Taxonomy" id="519541"/>
    <lineage>
        <taxon>Eukaryota</taxon>
        <taxon>Metazoa</taxon>
        <taxon>Porifera</taxon>
        <taxon>Demospongiae</taxon>
        <taxon>Heteroscleromorpha</taxon>
        <taxon>Tetractinellida</taxon>
        <taxon>Astrophorina</taxon>
        <taxon>Geodiidae</taxon>
        <taxon>Geodia</taxon>
    </lineage>
</organism>
<accession>A0AA35S8F1</accession>
<dbReference type="InterPro" id="IPR041367">
    <property type="entry name" value="Znf-CCCH_4"/>
</dbReference>
<dbReference type="GO" id="GO:0008270">
    <property type="term" value="F:zinc ion binding"/>
    <property type="evidence" value="ECO:0007669"/>
    <property type="project" value="UniProtKB-KW"/>
</dbReference>
<protein>
    <recommendedName>
        <fullName evidence="6">C3H1-type domain-containing protein</fullName>
    </recommendedName>
</protein>
<name>A0AA35S8F1_GEOBA</name>
<gene>
    <name evidence="7" type="ORF">GBAR_LOCUS14657</name>
</gene>
<dbReference type="InterPro" id="IPR036855">
    <property type="entry name" value="Znf_CCCH_sf"/>
</dbReference>
<proteinExistence type="predicted"/>
<dbReference type="Pfam" id="PF18044">
    <property type="entry name" value="zf-CCCH_4"/>
    <property type="match status" value="1"/>
</dbReference>
<sequence length="133" mass="15704">MRLPPHLLCLAWGPPCGAFIKASSAAQQQQCRELLIKWTTESENTELTEKCKKAIELTLEAAIAILKKRRPKRKKVCRFYWRGQICRYGDECRFVHERPRERPRERSRERSREPTPHRDPSHQEEDPDNVLAI</sequence>
<dbReference type="AlphaFoldDB" id="A0AA35S8F1"/>
<keyword evidence="8" id="KW-1185">Reference proteome</keyword>
<evidence type="ECO:0000256" key="4">
    <source>
        <dbReference type="PROSITE-ProRule" id="PRU00723"/>
    </source>
</evidence>
<evidence type="ECO:0000256" key="1">
    <source>
        <dbReference type="ARBA" id="ARBA00022723"/>
    </source>
</evidence>
<keyword evidence="2 4" id="KW-0863">Zinc-finger</keyword>
<dbReference type="Gene3D" id="4.10.1000.10">
    <property type="entry name" value="Zinc finger, CCCH-type"/>
    <property type="match status" value="1"/>
</dbReference>
<dbReference type="InterPro" id="IPR000571">
    <property type="entry name" value="Znf_CCCH"/>
</dbReference>
<dbReference type="PROSITE" id="PS50103">
    <property type="entry name" value="ZF_C3H1"/>
    <property type="match status" value="1"/>
</dbReference>
<evidence type="ECO:0000259" key="6">
    <source>
        <dbReference type="PROSITE" id="PS50103"/>
    </source>
</evidence>
<keyword evidence="3 4" id="KW-0862">Zinc</keyword>